<dbReference type="InterPro" id="IPR010193">
    <property type="entry name" value="RsbW"/>
</dbReference>
<dbReference type="CDD" id="cd16936">
    <property type="entry name" value="HATPase_RsbW-like"/>
    <property type="match status" value="1"/>
</dbReference>
<comment type="function">
    <text evidence="6">Negative regulator of sigma-B activity. Phosphorylates and inactivates its specific antagonist protein, RsbV. Upon phosphorylation of RsbV, RsbW is released and binds to sigma-B, thereby blocking its ability to form an RNA polymerase holoenzyme (E-sigma-B).</text>
</comment>
<dbReference type="STRING" id="1236220.SAMN04488112_11223"/>
<gene>
    <name evidence="6" type="primary">rsbW</name>
    <name evidence="8" type="ORF">SAMN04488112_11223</name>
</gene>
<evidence type="ECO:0000313" key="8">
    <source>
        <dbReference type="EMBL" id="SDC63443.1"/>
    </source>
</evidence>
<evidence type="ECO:0000259" key="7">
    <source>
        <dbReference type="Pfam" id="PF13581"/>
    </source>
</evidence>
<dbReference type="AlphaFoldDB" id="A0A1G6N6L1"/>
<dbReference type="EC" id="2.7.11.1" evidence="6"/>
<evidence type="ECO:0000256" key="5">
    <source>
        <dbReference type="ARBA" id="ARBA00022840"/>
    </source>
</evidence>
<evidence type="ECO:0000256" key="4">
    <source>
        <dbReference type="ARBA" id="ARBA00022777"/>
    </source>
</evidence>
<feature type="domain" description="Histidine kinase/HSP90-like ATPase" evidence="7">
    <location>
        <begin position="12"/>
        <end position="142"/>
    </location>
</feature>
<dbReference type="NCBIfam" id="NF003144">
    <property type="entry name" value="PRK04069.1"/>
    <property type="match status" value="1"/>
</dbReference>
<dbReference type="InterPro" id="IPR050267">
    <property type="entry name" value="Anti-sigma-factor_SerPK"/>
</dbReference>
<keyword evidence="5 6" id="KW-0067">ATP-binding</keyword>
<dbReference type="InterPro" id="IPR003594">
    <property type="entry name" value="HATPase_dom"/>
</dbReference>
<proteinExistence type="inferred from homology"/>
<dbReference type="InterPro" id="IPR036890">
    <property type="entry name" value="HATPase_C_sf"/>
</dbReference>
<evidence type="ECO:0000256" key="1">
    <source>
        <dbReference type="ARBA" id="ARBA00022527"/>
    </source>
</evidence>
<dbReference type="OrthoDB" id="9798941at2"/>
<dbReference type="HAMAP" id="MF_00638">
    <property type="entry name" value="Anti_sigma_B"/>
    <property type="match status" value="1"/>
</dbReference>
<comment type="catalytic activity">
    <reaction evidence="6">
        <text>L-seryl-[protein] + ATP = O-phospho-L-seryl-[protein] + ADP + H(+)</text>
        <dbReference type="Rhea" id="RHEA:17989"/>
        <dbReference type="Rhea" id="RHEA-COMP:9863"/>
        <dbReference type="Rhea" id="RHEA-COMP:11604"/>
        <dbReference type="ChEBI" id="CHEBI:15378"/>
        <dbReference type="ChEBI" id="CHEBI:29999"/>
        <dbReference type="ChEBI" id="CHEBI:30616"/>
        <dbReference type="ChEBI" id="CHEBI:83421"/>
        <dbReference type="ChEBI" id="CHEBI:456216"/>
        <dbReference type="EC" id="2.7.11.1"/>
    </reaction>
</comment>
<comment type="catalytic activity">
    <reaction evidence="6">
        <text>L-threonyl-[protein] + ATP = O-phospho-L-threonyl-[protein] + ADP + H(+)</text>
        <dbReference type="Rhea" id="RHEA:46608"/>
        <dbReference type="Rhea" id="RHEA-COMP:11060"/>
        <dbReference type="Rhea" id="RHEA-COMP:11605"/>
        <dbReference type="ChEBI" id="CHEBI:15378"/>
        <dbReference type="ChEBI" id="CHEBI:30013"/>
        <dbReference type="ChEBI" id="CHEBI:30616"/>
        <dbReference type="ChEBI" id="CHEBI:61977"/>
        <dbReference type="ChEBI" id="CHEBI:456216"/>
        <dbReference type="EC" id="2.7.11.1"/>
    </reaction>
</comment>
<evidence type="ECO:0000256" key="3">
    <source>
        <dbReference type="ARBA" id="ARBA00022741"/>
    </source>
</evidence>
<dbReference type="SUPFAM" id="SSF55874">
    <property type="entry name" value="ATPase domain of HSP90 chaperone/DNA topoisomerase II/histidine kinase"/>
    <property type="match status" value="1"/>
</dbReference>
<dbReference type="Gene3D" id="3.30.565.10">
    <property type="entry name" value="Histidine kinase-like ATPase, C-terminal domain"/>
    <property type="match status" value="1"/>
</dbReference>
<dbReference type="Pfam" id="PF13581">
    <property type="entry name" value="HATPase_c_2"/>
    <property type="match status" value="1"/>
</dbReference>
<keyword evidence="2 6" id="KW-0808">Transferase</keyword>
<dbReference type="Proteomes" id="UP000199387">
    <property type="component" value="Unassembled WGS sequence"/>
</dbReference>
<dbReference type="EMBL" id="FMZA01000012">
    <property type="protein sequence ID" value="SDC63443.1"/>
    <property type="molecule type" value="Genomic_DNA"/>
</dbReference>
<dbReference type="GO" id="GO:0016989">
    <property type="term" value="F:sigma factor antagonist activity"/>
    <property type="evidence" value="ECO:0007669"/>
    <property type="project" value="InterPro"/>
</dbReference>
<dbReference type="NCBIfam" id="TIGR01924">
    <property type="entry name" value="rsbW_low_gc"/>
    <property type="match status" value="1"/>
</dbReference>
<protein>
    <recommendedName>
        <fullName evidence="6">Serine-protein kinase RsbW</fullName>
        <ecNumber evidence="6">2.7.11.1</ecNumber>
    </recommendedName>
    <alternativeName>
        <fullName evidence="6">Anti-sigma-B factor</fullName>
    </alternativeName>
    <alternativeName>
        <fullName evidence="6">Sigma-B negative effector RsbW</fullName>
    </alternativeName>
</protein>
<comment type="similarity">
    <text evidence="6">Belongs to the anti-sigma-factor family.</text>
</comment>
<keyword evidence="9" id="KW-1185">Reference proteome</keyword>
<organism evidence="8 9">
    <name type="scientific">Melghirimyces thermohalophilus</name>
    <dbReference type="NCBI Taxonomy" id="1236220"/>
    <lineage>
        <taxon>Bacteria</taxon>
        <taxon>Bacillati</taxon>
        <taxon>Bacillota</taxon>
        <taxon>Bacilli</taxon>
        <taxon>Bacillales</taxon>
        <taxon>Thermoactinomycetaceae</taxon>
        <taxon>Melghirimyces</taxon>
    </lineage>
</organism>
<name>A0A1G6N6L1_9BACL</name>
<dbReference type="RefSeq" id="WP_091570387.1">
    <property type="nucleotide sequence ID" value="NZ_FMZA01000012.1"/>
</dbReference>
<dbReference type="GO" id="GO:0004674">
    <property type="term" value="F:protein serine/threonine kinase activity"/>
    <property type="evidence" value="ECO:0007669"/>
    <property type="project" value="UniProtKB-KW"/>
</dbReference>
<evidence type="ECO:0000313" key="9">
    <source>
        <dbReference type="Proteomes" id="UP000199387"/>
    </source>
</evidence>
<evidence type="ECO:0000256" key="6">
    <source>
        <dbReference type="HAMAP-Rule" id="MF_00638"/>
    </source>
</evidence>
<keyword evidence="1 6" id="KW-0723">Serine/threonine-protein kinase</keyword>
<keyword evidence="3 6" id="KW-0547">Nucleotide-binding</keyword>
<evidence type="ECO:0000256" key="2">
    <source>
        <dbReference type="ARBA" id="ARBA00022679"/>
    </source>
</evidence>
<dbReference type="GO" id="GO:0005524">
    <property type="term" value="F:ATP binding"/>
    <property type="evidence" value="ECO:0007669"/>
    <property type="project" value="UniProtKB-KW"/>
</dbReference>
<dbReference type="PANTHER" id="PTHR35526">
    <property type="entry name" value="ANTI-SIGMA-F FACTOR RSBW-RELATED"/>
    <property type="match status" value="1"/>
</dbReference>
<sequence length="163" mass="18198">MDQTKDVIKLVIPAKAQYVGVVRLTVSGIANRLGFNYDEIEDMKLAVAEACTNAVDHAYRECEDKGNIDVTFHIFGDRLEIKIKDEGNSFDIAAVKKRCGPIENQLPFTSMRERGLGLHLMETLMDRVDIHGGQGVVVTLTKFTNRDEVDQDVDSPAKTESNR</sequence>
<reference evidence="8 9" key="1">
    <citation type="submission" date="2016-10" db="EMBL/GenBank/DDBJ databases">
        <authorList>
            <person name="de Groot N.N."/>
        </authorList>
    </citation>
    <scope>NUCLEOTIDE SEQUENCE [LARGE SCALE GENOMIC DNA]</scope>
    <source>
        <strain evidence="8 9">DSM 45514</strain>
    </source>
</reference>
<dbReference type="PANTHER" id="PTHR35526:SF9">
    <property type="entry name" value="SERINE-PROTEIN KINASE RSBW"/>
    <property type="match status" value="1"/>
</dbReference>
<keyword evidence="4 6" id="KW-0418">Kinase</keyword>
<accession>A0A1G6N6L1</accession>